<keyword evidence="1" id="KW-0378">Hydrolase</keyword>
<reference evidence="4 5" key="1">
    <citation type="submission" date="2021-12" db="EMBL/GenBank/DDBJ databases">
        <title>High titer production of polyol ester of fatty acids by Rhodotorula paludigena BS15 towards product separation-free biomass refinery.</title>
        <authorList>
            <person name="Mano J."/>
            <person name="Ono H."/>
            <person name="Tanaka T."/>
            <person name="Naito K."/>
            <person name="Sushida H."/>
            <person name="Ike M."/>
            <person name="Tokuyasu K."/>
            <person name="Kitaoka M."/>
        </authorList>
    </citation>
    <scope>NUCLEOTIDE SEQUENCE [LARGE SCALE GENOMIC DNA]</scope>
    <source>
        <strain evidence="4 5">BS15</strain>
    </source>
</reference>
<sequence length="359" mass="39346">MTSFPSSFAPETVSLPHSLAPDSLPASSLFALVSRPTSSPDAAHSAAPVLVFLHGYPQNHTLWSPVLHWLDQHTDVVQRFRIVVPDLPGYGQSRKAVSPDGSHEAYSKREVGKDMLALVDALWPGDKPKVVLIGHDRGARVAYRLAKDRRDRVVGLSVQDIVPTIHQFKRMSYANERHFVTLSASHWIFLGSPSPVAEKFLLSSPSLATWYAAHNIAAWSGSRFKAAKHSGDLAGELESRFDPAALASWTEQYADRACVLGSLEDYRAGASIDLVHDEADGADGERVQCPLLALWSGQLERAGEGVPEGKNMRETWEARGPEGDTRAKRVGDDGVGHFLPIEAAEETAREVGEWIAKYW</sequence>
<gene>
    <name evidence="4" type="ORF">Rhopal_002486-T1</name>
</gene>
<accession>A0AAV5GFZ4</accession>
<keyword evidence="5" id="KW-1185">Reference proteome</keyword>
<feature type="domain" description="AB hydrolase-1" evidence="3">
    <location>
        <begin position="48"/>
        <end position="156"/>
    </location>
</feature>
<evidence type="ECO:0000256" key="2">
    <source>
        <dbReference type="ARBA" id="ARBA00038334"/>
    </source>
</evidence>
<dbReference type="InterPro" id="IPR029058">
    <property type="entry name" value="AB_hydrolase_fold"/>
</dbReference>
<proteinExistence type="inferred from homology"/>
<organism evidence="4 5">
    <name type="scientific">Rhodotorula paludigena</name>
    <dbReference type="NCBI Taxonomy" id="86838"/>
    <lineage>
        <taxon>Eukaryota</taxon>
        <taxon>Fungi</taxon>
        <taxon>Dikarya</taxon>
        <taxon>Basidiomycota</taxon>
        <taxon>Pucciniomycotina</taxon>
        <taxon>Microbotryomycetes</taxon>
        <taxon>Sporidiobolales</taxon>
        <taxon>Sporidiobolaceae</taxon>
        <taxon>Rhodotorula</taxon>
    </lineage>
</organism>
<name>A0AAV5GFZ4_9BASI</name>
<dbReference type="InterPro" id="IPR000073">
    <property type="entry name" value="AB_hydrolase_1"/>
</dbReference>
<comment type="similarity">
    <text evidence="2">Belongs to the AB hydrolase superfamily. Epoxide hydrolase family.</text>
</comment>
<protein>
    <recommendedName>
        <fullName evidence="3">AB hydrolase-1 domain-containing protein</fullName>
    </recommendedName>
</protein>
<dbReference type="EMBL" id="BQKY01000005">
    <property type="protein sequence ID" value="GJN89499.1"/>
    <property type="molecule type" value="Genomic_DNA"/>
</dbReference>
<dbReference type="PRINTS" id="PR00412">
    <property type="entry name" value="EPOXHYDRLASE"/>
</dbReference>
<dbReference type="PANTHER" id="PTHR43329">
    <property type="entry name" value="EPOXIDE HYDROLASE"/>
    <property type="match status" value="1"/>
</dbReference>
<evidence type="ECO:0000256" key="1">
    <source>
        <dbReference type="ARBA" id="ARBA00022801"/>
    </source>
</evidence>
<comment type="caution">
    <text evidence="4">The sequence shown here is derived from an EMBL/GenBank/DDBJ whole genome shotgun (WGS) entry which is preliminary data.</text>
</comment>
<dbReference type="Proteomes" id="UP001342314">
    <property type="component" value="Unassembled WGS sequence"/>
</dbReference>
<dbReference type="Gene3D" id="3.40.50.1820">
    <property type="entry name" value="alpha/beta hydrolase"/>
    <property type="match status" value="1"/>
</dbReference>
<evidence type="ECO:0000259" key="3">
    <source>
        <dbReference type="Pfam" id="PF00561"/>
    </source>
</evidence>
<dbReference type="Pfam" id="PF00561">
    <property type="entry name" value="Abhydrolase_1"/>
    <property type="match status" value="1"/>
</dbReference>
<evidence type="ECO:0000313" key="5">
    <source>
        <dbReference type="Proteomes" id="UP001342314"/>
    </source>
</evidence>
<dbReference type="SUPFAM" id="SSF53474">
    <property type="entry name" value="alpha/beta-Hydrolases"/>
    <property type="match status" value="1"/>
</dbReference>
<dbReference type="GO" id="GO:0016787">
    <property type="term" value="F:hydrolase activity"/>
    <property type="evidence" value="ECO:0007669"/>
    <property type="project" value="UniProtKB-KW"/>
</dbReference>
<evidence type="ECO:0000313" key="4">
    <source>
        <dbReference type="EMBL" id="GJN89499.1"/>
    </source>
</evidence>
<dbReference type="AlphaFoldDB" id="A0AAV5GFZ4"/>
<dbReference type="InterPro" id="IPR000639">
    <property type="entry name" value="Epox_hydrolase-like"/>
</dbReference>